<evidence type="ECO:0000313" key="2">
    <source>
        <dbReference type="Proteomes" id="UP001607303"/>
    </source>
</evidence>
<proteinExistence type="predicted"/>
<accession>A0ABD2D187</accession>
<gene>
    <name evidence="1" type="ORF">V1477_001180</name>
</gene>
<dbReference type="AlphaFoldDB" id="A0ABD2D187"/>
<sequence length="86" mass="10129">MMAYKVCSFYKVKINSNDQNGKSTSGVCYTSRIISNAYVGRFFSYWKEMLKTGILFIYLKPQRHASNNDAIYKWLINKKSLWYASF</sequence>
<keyword evidence="2" id="KW-1185">Reference proteome</keyword>
<organism evidence="1 2">
    <name type="scientific">Vespula maculifrons</name>
    <name type="common">Eastern yellow jacket</name>
    <name type="synonym">Wasp</name>
    <dbReference type="NCBI Taxonomy" id="7453"/>
    <lineage>
        <taxon>Eukaryota</taxon>
        <taxon>Metazoa</taxon>
        <taxon>Ecdysozoa</taxon>
        <taxon>Arthropoda</taxon>
        <taxon>Hexapoda</taxon>
        <taxon>Insecta</taxon>
        <taxon>Pterygota</taxon>
        <taxon>Neoptera</taxon>
        <taxon>Endopterygota</taxon>
        <taxon>Hymenoptera</taxon>
        <taxon>Apocrita</taxon>
        <taxon>Aculeata</taxon>
        <taxon>Vespoidea</taxon>
        <taxon>Vespidae</taxon>
        <taxon>Vespinae</taxon>
        <taxon>Vespula</taxon>
    </lineage>
</organism>
<dbReference type="Proteomes" id="UP001607303">
    <property type="component" value="Unassembled WGS sequence"/>
</dbReference>
<evidence type="ECO:0000313" key="1">
    <source>
        <dbReference type="EMBL" id="KAL2750610.1"/>
    </source>
</evidence>
<dbReference type="EMBL" id="JAYRBN010000009">
    <property type="protein sequence ID" value="KAL2750610.1"/>
    <property type="molecule type" value="Genomic_DNA"/>
</dbReference>
<reference evidence="1 2" key="1">
    <citation type="journal article" date="2024" name="Ann. Entomol. Soc. Am.">
        <title>Genomic analyses of the southern and eastern yellowjacket wasps (Hymenoptera: Vespidae) reveal evolutionary signatures of social life.</title>
        <authorList>
            <person name="Catto M.A."/>
            <person name="Caine P.B."/>
            <person name="Orr S.E."/>
            <person name="Hunt B.G."/>
            <person name="Goodisman M.A.D."/>
        </authorList>
    </citation>
    <scope>NUCLEOTIDE SEQUENCE [LARGE SCALE GENOMIC DNA]</scope>
    <source>
        <strain evidence="1">232</strain>
        <tissue evidence="1">Head and thorax</tissue>
    </source>
</reference>
<comment type="caution">
    <text evidence="1">The sequence shown here is derived from an EMBL/GenBank/DDBJ whole genome shotgun (WGS) entry which is preliminary data.</text>
</comment>
<protein>
    <submittedName>
        <fullName evidence="1">Uncharacterized protein</fullName>
    </submittedName>
</protein>
<name>A0ABD2D187_VESMC</name>